<keyword evidence="10" id="KW-1185">Reference proteome</keyword>
<feature type="region of interest" description="Disordered" evidence="8">
    <location>
        <begin position="827"/>
        <end position="862"/>
    </location>
</feature>
<keyword evidence="2" id="KW-0479">Metal-binding</keyword>
<feature type="domain" description="C2H2-type" evidence="9">
    <location>
        <begin position="1261"/>
        <end position="1288"/>
    </location>
</feature>
<feature type="compositionally biased region" description="Basic residues" evidence="8">
    <location>
        <begin position="212"/>
        <end position="224"/>
    </location>
</feature>
<dbReference type="GO" id="GO:0008270">
    <property type="term" value="F:zinc ion binding"/>
    <property type="evidence" value="ECO:0007669"/>
    <property type="project" value="UniProtKB-KW"/>
</dbReference>
<dbReference type="GeneID" id="108680039"/>
<feature type="domain" description="C2H2-type" evidence="9">
    <location>
        <begin position="1176"/>
        <end position="1203"/>
    </location>
</feature>
<feature type="domain" description="C2H2-type" evidence="9">
    <location>
        <begin position="1013"/>
        <end position="1040"/>
    </location>
</feature>
<evidence type="ECO:0000256" key="2">
    <source>
        <dbReference type="ARBA" id="ARBA00022723"/>
    </source>
</evidence>
<feature type="region of interest" description="Disordered" evidence="8">
    <location>
        <begin position="46"/>
        <end position="106"/>
    </location>
</feature>
<dbReference type="FunFam" id="3.30.160.60:FF:002343">
    <property type="entry name" value="Zinc finger protein 33A"/>
    <property type="match status" value="1"/>
</dbReference>
<keyword evidence="5" id="KW-0862">Zinc</keyword>
<dbReference type="SUPFAM" id="SSF57667">
    <property type="entry name" value="beta-beta-alpha zinc fingers"/>
    <property type="match status" value="6"/>
</dbReference>
<evidence type="ECO:0000256" key="1">
    <source>
        <dbReference type="ARBA" id="ARBA00004123"/>
    </source>
</evidence>
<feature type="compositionally biased region" description="Low complexity" evidence="8">
    <location>
        <begin position="692"/>
        <end position="708"/>
    </location>
</feature>
<feature type="region of interest" description="Disordered" evidence="8">
    <location>
        <begin position="1127"/>
        <end position="1175"/>
    </location>
</feature>
<dbReference type="PROSITE" id="PS50157">
    <property type="entry name" value="ZINC_FINGER_C2H2_2"/>
    <property type="match status" value="12"/>
</dbReference>
<feature type="region of interest" description="Disordered" evidence="8">
    <location>
        <begin position="1580"/>
        <end position="1615"/>
    </location>
</feature>
<evidence type="ECO:0000313" key="10">
    <source>
        <dbReference type="Proteomes" id="UP000694843"/>
    </source>
</evidence>
<protein>
    <submittedName>
        <fullName evidence="11">Uncharacterized protein LOC108680039</fullName>
    </submittedName>
</protein>
<sequence length="1736" mass="190976">MRMVEPNLNNSEQRILTHSKMFQLNRTDMSRKIDQSRLVLVTGGRNAMMSHTPSPLDASPGLVMDHQTNSPLDLNSGGDRPGPEDGDSSSLCTEGGNGTSGVVGGMPPASSYLTLAADDRHHHSSGASNSSISNSCGNSSSLLLTSDVDPPHSNLSNNSISSSINLSNNGTINLSSNNSINLSTNQVNISEANMNLAPNNSLNLSTGSMSHHQQHHHHHHHHHLSNNSQSHNAYDTLEYMSSEVPLEGENSPKFSDALDTMENVSFVDMNDPNIYFEQITSSSGSVGNLVAISQGNSSNVNNNATNISQSNHILNLHNAGNGGITVATSGVVGSSHHKQEYQTPKSQLLERAYTDYLIQHSNAANAGSSSTPGDVADAGSTPTSTDDCADMTTHQMLTINSINSIDSNDPDLADLGSFRKSRYDVGKRASSVLLDDDTLQVQVHHTVDQHMKGQQIINKSGSNGMNALLRQQDVQRQHQAVQSSLPHNHFKLTQSQLMSNHKNLMNDDFRIGGNGKMMDQGRSKQYAMTMTSEPNQMDSFRLFHNGNLQLLSDDQQLLQEQTLPQQQHVPMTQLQQLRLHPVNSQEESDPLNNLYVDKNSDPLHIPDNPPQQGISQTLHHNHTYEKLHTSPVLQLHPQPAMHLQQKRVPMKLLPESSVMQQHINNTNNNTNANKVQQDLNVLHQMTAMECEQPLQQQQDQHASLQPQSHSCDGLQQAPQFMVQKVNHKQALKNSNQFRVWQSQQQIRLQQKSNSMTPNSLPRAPQQQQPQQQQQLVRATCSTSNNVNIVHNNNNNNNNSGMNKNSSVLMSRSGRIIRRRPEYVEYVNNQVHKEDSDDIDDEDPIKFSHSSTPTQRTQSPSLHKLQGYNQQTCDVTPSYPDHEILGEVVFKTEIKHSDIDSGMILDDIDYVDNSNDEDMDDSVAYGIDGKKSLPHKKRIPKKLKNSKKLTKCYKCSTCNEQLTSFQQYQQHKQAHALQVTKTKSHICELCNKSFDLQLKFFEHLKSHYEPAKKHKCEVCTGEFDTPIGLQEHSQVHQREHFQCKICNKTFRKEVLLTNHVNSEHFSNEFDSSELEEKVYTCSVCPKSFHNQVALDCHVSTDHFDNPPEYNCEDCYQAFESRLKLATHRKHEHKEEPLNTSPLGSTNVARTPAGVTPKATSTSKKKSSKTTKAAKGGHQCSECPRIFQHKNSLTYHMRGHTGERPHPCNQCDKRFFAASALKVHLRVHSGERPYECKKCGKNFRQYGDLKYHLTSVHSDERSFQCEYCGKAFKRKYCLVVHRRIHTNEKNYKCEQCQKSFRAASYLQNHLLTHTGERPHPCPQCNRAFRVRSDMKRHLQTHNKQSLTAILGVAVSANNSNPAPSPLQHHNSNSSQLSMNLTSSAQLLTMSSSSAAAGGSQLSMISPSGGSQLTMTSPSGGVQLSSGGQLFITSSSSTHHLNSPMTSSTSQHHILTTSNPTVTGSHGTVTGITGQLNQQQQGSVGSSVCVSSAGIVDNSGQHTHLQPINFIRQGNVPSTHHIKFMQSLEGSGGQQNIVISDSPGLNSEGGFKILIVPALHSSARSITTARQGTLITNGAANNQHHDITSAPQHHTNNNNNHHHSNHNHPSSCTSPQDTTVIYPAGSIIPSSTLSGGNCVVTTSDDVNNDDVSNGSSTTNVIIMGAESDSVMAGNETILSSNGTVLASNGTVISSNGTVITGGRGLLDPDEDGSAAQAVTGATDQVFSVDSYQQNFLLNA</sequence>
<gene>
    <name evidence="11" type="primary">LOC108680039</name>
</gene>
<dbReference type="InterPro" id="IPR013087">
    <property type="entry name" value="Znf_C2H2_type"/>
</dbReference>
<feature type="domain" description="C2H2-type" evidence="9">
    <location>
        <begin position="984"/>
        <end position="1011"/>
    </location>
</feature>
<dbReference type="FunFam" id="3.30.160.60:FF:000446">
    <property type="entry name" value="Zinc finger protein"/>
    <property type="match status" value="1"/>
</dbReference>
<feature type="region of interest" description="Disordered" evidence="8">
    <location>
        <begin position="363"/>
        <end position="389"/>
    </location>
</feature>
<dbReference type="GO" id="GO:0032502">
    <property type="term" value="P:developmental process"/>
    <property type="evidence" value="ECO:0007669"/>
    <property type="project" value="UniProtKB-ARBA"/>
</dbReference>
<dbReference type="FunFam" id="3.30.160.60:FF:000710">
    <property type="entry name" value="Zinc finger protein 768"/>
    <property type="match status" value="1"/>
</dbReference>
<name>A0A8B7PG60_HYAAZ</name>
<dbReference type="PANTHER" id="PTHR24394:SF29">
    <property type="entry name" value="MYONEURIN"/>
    <property type="match status" value="1"/>
</dbReference>
<feature type="compositionally biased region" description="Polar residues" evidence="8">
    <location>
        <begin position="363"/>
        <end position="372"/>
    </location>
</feature>
<dbReference type="RefSeq" id="XP_018024291.1">
    <property type="nucleotide sequence ID" value="XM_018168802.1"/>
</dbReference>
<feature type="compositionally biased region" description="Polar residues" evidence="8">
    <location>
        <begin position="380"/>
        <end position="389"/>
    </location>
</feature>
<feature type="domain" description="C2H2-type" evidence="9">
    <location>
        <begin position="1078"/>
        <end position="1106"/>
    </location>
</feature>
<dbReference type="InterPro" id="IPR036236">
    <property type="entry name" value="Znf_C2H2_sf"/>
</dbReference>
<feature type="compositionally biased region" description="Polar residues" evidence="8">
    <location>
        <begin position="1136"/>
        <end position="1147"/>
    </location>
</feature>
<feature type="region of interest" description="Disordered" evidence="8">
    <location>
        <begin position="198"/>
        <end position="229"/>
    </location>
</feature>
<feature type="domain" description="C2H2-type" evidence="9">
    <location>
        <begin position="1108"/>
        <end position="1136"/>
    </location>
</feature>
<dbReference type="KEGG" id="hazt:108680039"/>
<evidence type="ECO:0000256" key="4">
    <source>
        <dbReference type="ARBA" id="ARBA00022771"/>
    </source>
</evidence>
<keyword evidence="3" id="KW-0677">Repeat</keyword>
<dbReference type="Gene3D" id="3.30.160.60">
    <property type="entry name" value="Classic Zinc Finger"/>
    <property type="match status" value="8"/>
</dbReference>
<keyword evidence="6" id="KW-0539">Nucleus</keyword>
<evidence type="ECO:0000256" key="6">
    <source>
        <dbReference type="ARBA" id="ARBA00023242"/>
    </source>
</evidence>
<feature type="compositionally biased region" description="Polar residues" evidence="8">
    <location>
        <begin position="1606"/>
        <end position="1615"/>
    </location>
</feature>
<dbReference type="OrthoDB" id="6077919at2759"/>
<dbReference type="GO" id="GO:0005634">
    <property type="term" value="C:nucleus"/>
    <property type="evidence" value="ECO:0007669"/>
    <property type="project" value="UniProtKB-SubCell"/>
</dbReference>
<reference evidence="11" key="1">
    <citation type="submission" date="2025-08" db="UniProtKB">
        <authorList>
            <consortium name="RefSeq"/>
        </authorList>
    </citation>
    <scope>IDENTIFICATION</scope>
    <source>
        <tissue evidence="11">Whole organism</tissue>
    </source>
</reference>
<dbReference type="GO" id="GO:0000981">
    <property type="term" value="F:DNA-binding transcription factor activity, RNA polymerase II-specific"/>
    <property type="evidence" value="ECO:0007669"/>
    <property type="project" value="TreeGrafter"/>
</dbReference>
<evidence type="ECO:0000256" key="3">
    <source>
        <dbReference type="ARBA" id="ARBA00022737"/>
    </source>
</evidence>
<dbReference type="Pfam" id="PF00096">
    <property type="entry name" value="zf-C2H2"/>
    <property type="match status" value="7"/>
</dbReference>
<feature type="domain" description="C2H2-type" evidence="9">
    <location>
        <begin position="1317"/>
        <end position="1344"/>
    </location>
</feature>
<feature type="compositionally biased region" description="Gly residues" evidence="8">
    <location>
        <begin position="95"/>
        <end position="104"/>
    </location>
</feature>
<evidence type="ECO:0000259" key="9">
    <source>
        <dbReference type="PROSITE" id="PS50157"/>
    </source>
</evidence>
<feature type="domain" description="C2H2-type" evidence="9">
    <location>
        <begin position="1040"/>
        <end position="1068"/>
    </location>
</feature>
<feature type="domain" description="C2H2-type" evidence="9">
    <location>
        <begin position="952"/>
        <end position="979"/>
    </location>
</feature>
<evidence type="ECO:0000313" key="11">
    <source>
        <dbReference type="RefSeq" id="XP_018024291.1"/>
    </source>
</evidence>
<feature type="domain" description="C2H2-type" evidence="9">
    <location>
        <begin position="1232"/>
        <end position="1260"/>
    </location>
</feature>
<dbReference type="PROSITE" id="PS00028">
    <property type="entry name" value="ZINC_FINGER_C2H2_1"/>
    <property type="match status" value="12"/>
</dbReference>
<feature type="compositionally biased region" description="Low complexity" evidence="8">
    <location>
        <begin position="847"/>
        <end position="860"/>
    </location>
</feature>
<dbReference type="FunFam" id="3.30.160.60:FF:000202">
    <property type="entry name" value="Zinc finger protein 574"/>
    <property type="match status" value="1"/>
</dbReference>
<keyword evidence="4 7" id="KW-0863">Zinc-finger</keyword>
<evidence type="ECO:0000256" key="8">
    <source>
        <dbReference type="SAM" id="MobiDB-lite"/>
    </source>
</evidence>
<dbReference type="SMART" id="SM00355">
    <property type="entry name" value="ZnF_C2H2"/>
    <property type="match status" value="12"/>
</dbReference>
<dbReference type="PANTHER" id="PTHR24394">
    <property type="entry name" value="ZINC FINGER PROTEIN"/>
    <property type="match status" value="1"/>
</dbReference>
<proteinExistence type="predicted"/>
<dbReference type="FunFam" id="3.30.160.60:FF:001049">
    <property type="entry name" value="zinc finger protein 319"/>
    <property type="match status" value="1"/>
</dbReference>
<feature type="region of interest" description="Disordered" evidence="8">
    <location>
        <begin position="692"/>
        <end position="712"/>
    </location>
</feature>
<organism evidence="10 11">
    <name type="scientific">Hyalella azteca</name>
    <name type="common">Amphipod</name>
    <dbReference type="NCBI Taxonomy" id="294128"/>
    <lineage>
        <taxon>Eukaryota</taxon>
        <taxon>Metazoa</taxon>
        <taxon>Ecdysozoa</taxon>
        <taxon>Arthropoda</taxon>
        <taxon>Crustacea</taxon>
        <taxon>Multicrustacea</taxon>
        <taxon>Malacostraca</taxon>
        <taxon>Eumalacostraca</taxon>
        <taxon>Peracarida</taxon>
        <taxon>Amphipoda</taxon>
        <taxon>Senticaudata</taxon>
        <taxon>Talitrida</taxon>
        <taxon>Talitroidea</taxon>
        <taxon>Hyalellidae</taxon>
        <taxon>Hyalella</taxon>
    </lineage>
</organism>
<feature type="compositionally biased region" description="Polar residues" evidence="8">
    <location>
        <begin position="198"/>
        <end position="209"/>
    </location>
</feature>
<feature type="domain" description="C2H2-type" evidence="9">
    <location>
        <begin position="1289"/>
        <end position="1316"/>
    </location>
</feature>
<feature type="region of interest" description="Disordered" evidence="8">
    <location>
        <begin position="1356"/>
        <end position="1375"/>
    </location>
</feature>
<feature type="domain" description="C2H2-type" evidence="9">
    <location>
        <begin position="1204"/>
        <end position="1231"/>
    </location>
</feature>
<feature type="compositionally biased region" description="Low complexity" evidence="8">
    <location>
        <begin position="764"/>
        <end position="774"/>
    </location>
</feature>
<comment type="subcellular location">
    <subcellularLocation>
        <location evidence="1">Nucleus</location>
    </subcellularLocation>
</comment>
<evidence type="ECO:0000256" key="5">
    <source>
        <dbReference type="ARBA" id="ARBA00022833"/>
    </source>
</evidence>
<dbReference type="OMA" id="HCEARNI"/>
<feature type="region of interest" description="Disordered" evidence="8">
    <location>
        <begin position="748"/>
        <end position="776"/>
    </location>
</feature>
<dbReference type="Proteomes" id="UP000694843">
    <property type="component" value="Unplaced"/>
</dbReference>
<evidence type="ECO:0000256" key="7">
    <source>
        <dbReference type="PROSITE-ProRule" id="PRU00042"/>
    </source>
</evidence>
<accession>A0A8B7PG60</accession>